<dbReference type="PROSITE" id="PS51257">
    <property type="entry name" value="PROKAR_LIPOPROTEIN"/>
    <property type="match status" value="1"/>
</dbReference>
<dbReference type="STRING" id="455193.SAMN05421805_101967"/>
<dbReference type="Proteomes" id="UP000270697">
    <property type="component" value="Unassembled WGS sequence"/>
</dbReference>
<organism evidence="4 5">
    <name type="scientific">Saccharopolyspora antimicrobica</name>
    <dbReference type="NCBI Taxonomy" id="455193"/>
    <lineage>
        <taxon>Bacteria</taxon>
        <taxon>Bacillati</taxon>
        <taxon>Actinomycetota</taxon>
        <taxon>Actinomycetes</taxon>
        <taxon>Pseudonocardiales</taxon>
        <taxon>Pseudonocardiaceae</taxon>
        <taxon>Saccharopolyspora</taxon>
    </lineage>
</organism>
<keyword evidence="4" id="KW-0378">Hydrolase</keyword>
<dbReference type="GO" id="GO:0016747">
    <property type="term" value="F:acyltransferase activity, transferring groups other than amino-acyl groups"/>
    <property type="evidence" value="ECO:0007669"/>
    <property type="project" value="TreeGrafter"/>
</dbReference>
<dbReference type="Proteomes" id="UP000199398">
    <property type="component" value="Unassembled WGS sequence"/>
</dbReference>
<keyword evidence="6" id="KW-1185">Reference proteome</keyword>
<dbReference type="Gene3D" id="3.40.50.1820">
    <property type="entry name" value="alpha/beta hydrolase"/>
    <property type="match status" value="1"/>
</dbReference>
<dbReference type="PANTHER" id="PTHR48098">
    <property type="entry name" value="ENTEROCHELIN ESTERASE-RELATED"/>
    <property type="match status" value="1"/>
</dbReference>
<dbReference type="InterPro" id="IPR000801">
    <property type="entry name" value="Esterase-like"/>
</dbReference>
<dbReference type="SUPFAM" id="SSF53474">
    <property type="entry name" value="alpha/beta-Hydrolases"/>
    <property type="match status" value="1"/>
</dbReference>
<gene>
    <name evidence="3" type="ORF">ATL45_6137</name>
    <name evidence="4" type="ORF">SAMN05421805_101967</name>
</gene>
<evidence type="ECO:0000256" key="1">
    <source>
        <dbReference type="SAM" id="MobiDB-lite"/>
    </source>
</evidence>
<dbReference type="PANTHER" id="PTHR48098:SF1">
    <property type="entry name" value="DIACYLGLYCEROL ACYLTRANSFERASE_MYCOLYLTRANSFERASE AG85A"/>
    <property type="match status" value="1"/>
</dbReference>
<evidence type="ECO:0000313" key="5">
    <source>
        <dbReference type="Proteomes" id="UP000199398"/>
    </source>
</evidence>
<evidence type="ECO:0000313" key="4">
    <source>
        <dbReference type="EMBL" id="SFM63043.1"/>
    </source>
</evidence>
<evidence type="ECO:0000313" key="3">
    <source>
        <dbReference type="EMBL" id="RKT87717.1"/>
    </source>
</evidence>
<dbReference type="AlphaFoldDB" id="A0A1I4SFG9"/>
<dbReference type="EMBL" id="RBXX01000002">
    <property type="protein sequence ID" value="RKT87717.1"/>
    <property type="molecule type" value="Genomic_DNA"/>
</dbReference>
<feature type="chain" id="PRO_5039253900" evidence="2">
    <location>
        <begin position="25"/>
        <end position="300"/>
    </location>
</feature>
<dbReference type="EMBL" id="FOUP01000001">
    <property type="protein sequence ID" value="SFM63043.1"/>
    <property type="molecule type" value="Genomic_DNA"/>
</dbReference>
<feature type="region of interest" description="Disordered" evidence="1">
    <location>
        <begin position="27"/>
        <end position="53"/>
    </location>
</feature>
<reference evidence="3 6" key="2">
    <citation type="submission" date="2018-10" db="EMBL/GenBank/DDBJ databases">
        <title>Sequencing the genomes of 1000 actinobacteria strains.</title>
        <authorList>
            <person name="Klenk H.-P."/>
        </authorList>
    </citation>
    <scope>NUCLEOTIDE SEQUENCE [LARGE SCALE GENOMIC DNA]</scope>
    <source>
        <strain evidence="3 6">DSM 45119</strain>
    </source>
</reference>
<dbReference type="Pfam" id="PF00756">
    <property type="entry name" value="Esterase"/>
    <property type="match status" value="1"/>
</dbReference>
<proteinExistence type="predicted"/>
<feature type="compositionally biased region" description="Pro residues" evidence="1">
    <location>
        <begin position="27"/>
        <end position="38"/>
    </location>
</feature>
<name>A0A1I4SFG9_9PSEU</name>
<keyword evidence="2" id="KW-0732">Signal</keyword>
<dbReference type="InterPro" id="IPR050583">
    <property type="entry name" value="Mycobacterial_A85_antigen"/>
</dbReference>
<protein>
    <submittedName>
        <fullName evidence="4">S-formylglutathione hydrolase FrmB</fullName>
    </submittedName>
</protein>
<dbReference type="InterPro" id="IPR029058">
    <property type="entry name" value="AB_hydrolase_fold"/>
</dbReference>
<accession>A0A1I4SFG9</accession>
<reference evidence="4 5" key="1">
    <citation type="submission" date="2016-10" db="EMBL/GenBank/DDBJ databases">
        <authorList>
            <person name="de Groot N.N."/>
        </authorList>
    </citation>
    <scope>NUCLEOTIDE SEQUENCE [LARGE SCALE GENOMIC DNA]</scope>
    <source>
        <strain evidence="4 5">CPCC 201259</strain>
    </source>
</reference>
<sequence length="300" mass="31925">MTRARRFGSLLAAAAVAVSLAGCAAPPPPAAPPVPPAEPAVEAEPALSELPMPEIRKERVHSASRGTDTELYLAYPTGLESTENLPVVLYLHGRDGVNPTPIPYDTLASLERLYHEGRIPAFGFVVVDGGYNPYWNDGSANGDLATMLNEELPVWLSERGFGDAEGLPFAAAGISTGGFGALTYAADRNLAGKPVAAVGEVAPALQVSWEGMREKEAFGTEDEWLAVDPLNRLDDLGDVPIGVWTGDTDPFLDGIEQLIDRHHNTPVVTYLPGGHEGAVFEAVGTEFVEFLADSLQRNQP</sequence>
<evidence type="ECO:0000313" key="6">
    <source>
        <dbReference type="Proteomes" id="UP000270697"/>
    </source>
</evidence>
<feature type="signal peptide" evidence="2">
    <location>
        <begin position="1"/>
        <end position="24"/>
    </location>
</feature>
<dbReference type="RefSeq" id="WP_246025635.1">
    <property type="nucleotide sequence ID" value="NZ_FOUP01000001.1"/>
</dbReference>
<dbReference type="GO" id="GO:0016787">
    <property type="term" value="F:hydrolase activity"/>
    <property type="evidence" value="ECO:0007669"/>
    <property type="project" value="UniProtKB-KW"/>
</dbReference>
<evidence type="ECO:0000256" key="2">
    <source>
        <dbReference type="SAM" id="SignalP"/>
    </source>
</evidence>